<sequence length="208" mass="23280">MNTASRWINSIIKACGVVFLLMILIVLLGECSSRTKKSSQQATNQSTSNTPTKQTQSIAPKQPESKWKYSESQDKMRGTVSHFAMLISDTKADVGSIGRARVALNLRSGDKYGNDVFFTVDGGVFHCSIMDSCTINVQFDNGIIENLSVVEGEATLGDTLFLADEKTTVSRFATQLKHSKLLRVEFEFVNHGREQFEFDTRQLNWSYF</sequence>
<feature type="region of interest" description="Disordered" evidence="1">
    <location>
        <begin position="39"/>
        <end position="73"/>
    </location>
</feature>
<feature type="transmembrane region" description="Helical" evidence="2">
    <location>
        <begin position="6"/>
        <end position="28"/>
    </location>
</feature>
<feature type="compositionally biased region" description="Low complexity" evidence="1">
    <location>
        <begin position="39"/>
        <end position="50"/>
    </location>
</feature>
<dbReference type="Proteomes" id="UP000614058">
    <property type="component" value="Unassembled WGS sequence"/>
</dbReference>
<keyword evidence="2" id="KW-0812">Transmembrane</keyword>
<evidence type="ECO:0000256" key="1">
    <source>
        <dbReference type="SAM" id="MobiDB-lite"/>
    </source>
</evidence>
<evidence type="ECO:0000256" key="2">
    <source>
        <dbReference type="SAM" id="Phobius"/>
    </source>
</evidence>
<organism evidence="3 4">
    <name type="scientific">Kingella bonacorsii</name>
    <dbReference type="NCBI Taxonomy" id="2796361"/>
    <lineage>
        <taxon>Bacteria</taxon>
        <taxon>Pseudomonadati</taxon>
        <taxon>Pseudomonadota</taxon>
        <taxon>Betaproteobacteria</taxon>
        <taxon>Neisseriales</taxon>
        <taxon>Neisseriaceae</taxon>
        <taxon>Kingella</taxon>
    </lineage>
</organism>
<protein>
    <recommendedName>
        <fullName evidence="5">Lipoprotein</fullName>
    </recommendedName>
</protein>
<keyword evidence="2" id="KW-1133">Transmembrane helix</keyword>
<dbReference type="RefSeq" id="WP_200522991.1">
    <property type="nucleotide sequence ID" value="NZ_JAEHNZ010000003.1"/>
</dbReference>
<reference evidence="3 4" key="1">
    <citation type="journal article" date="2021" name="Pathogens">
        <title>Isolation and Characterization of Kingella bonacorsii sp. nov., A Novel Kingella Species Detected in a Stable Periodontitis Subject.</title>
        <authorList>
            <person name="Antezack A."/>
            <person name="Boxberger M."/>
            <person name="Rolland C."/>
            <person name="Monnet-Corti V."/>
            <person name="La Scola B."/>
        </authorList>
    </citation>
    <scope>NUCLEOTIDE SEQUENCE [LARGE SCALE GENOMIC DNA]</scope>
    <source>
        <strain evidence="3 4">Marseille-Q4569</strain>
    </source>
</reference>
<gene>
    <name evidence="3" type="ORF">JDW22_10360</name>
</gene>
<accession>A0ABS1BUJ7</accession>
<evidence type="ECO:0000313" key="4">
    <source>
        <dbReference type="Proteomes" id="UP000614058"/>
    </source>
</evidence>
<dbReference type="EMBL" id="JAEHNZ010000003">
    <property type="protein sequence ID" value="MBK0396964.1"/>
    <property type="molecule type" value="Genomic_DNA"/>
</dbReference>
<keyword evidence="2" id="KW-0472">Membrane</keyword>
<keyword evidence="4" id="KW-1185">Reference proteome</keyword>
<comment type="caution">
    <text evidence="3">The sequence shown here is derived from an EMBL/GenBank/DDBJ whole genome shotgun (WGS) entry which is preliminary data.</text>
</comment>
<name>A0ABS1BUJ7_9NEIS</name>
<evidence type="ECO:0000313" key="3">
    <source>
        <dbReference type="EMBL" id="MBK0396964.1"/>
    </source>
</evidence>
<feature type="compositionally biased region" description="Basic and acidic residues" evidence="1">
    <location>
        <begin position="63"/>
        <end position="73"/>
    </location>
</feature>
<proteinExistence type="predicted"/>
<evidence type="ECO:0008006" key="5">
    <source>
        <dbReference type="Google" id="ProtNLM"/>
    </source>
</evidence>